<gene>
    <name evidence="1" type="primary">supH</name>
    <name evidence="1" type="ORF">ERS852473_00569</name>
</gene>
<dbReference type="NCBIfam" id="TIGR00099">
    <property type="entry name" value="Cof-subfamily"/>
    <property type="match status" value="1"/>
</dbReference>
<comment type="caution">
    <text evidence="1">The sequence shown here is derived from an EMBL/GenBank/DDBJ whole genome shotgun (WGS) entry which is preliminary data.</text>
</comment>
<proteinExistence type="predicted"/>
<dbReference type="InterPro" id="IPR036412">
    <property type="entry name" value="HAD-like_sf"/>
</dbReference>
<dbReference type="EMBL" id="CYZR01000002">
    <property type="protein sequence ID" value="CUN59171.1"/>
    <property type="molecule type" value="Genomic_DNA"/>
</dbReference>
<dbReference type="PROSITE" id="PS01229">
    <property type="entry name" value="COF_2"/>
    <property type="match status" value="1"/>
</dbReference>
<dbReference type="PROSITE" id="PS01228">
    <property type="entry name" value="COF_1"/>
    <property type="match status" value="1"/>
</dbReference>
<dbReference type="InterPro" id="IPR023214">
    <property type="entry name" value="HAD_sf"/>
</dbReference>
<dbReference type="PANTHER" id="PTHR10000">
    <property type="entry name" value="PHOSPHOSERINE PHOSPHATASE"/>
    <property type="match status" value="1"/>
</dbReference>
<dbReference type="EC" id="3.1.3.23" evidence="1"/>
<keyword evidence="1" id="KW-0378">Hydrolase</keyword>
<dbReference type="SFLD" id="SFLDG01140">
    <property type="entry name" value="C2.B:_Phosphomannomutase_and_P"/>
    <property type="match status" value="1"/>
</dbReference>
<sequence length="262" mass="30240">MIKLIVTDMDGTLLNKNEELHEDFFEIFNKLKEKNILFAVASGRQRKNLEIKFREIKDDLIMLFENGSCGSLKGKTLYKSQLDKALVHKFIEIGRKNSYNMLLCTENMTYIENVNEEFITELKKYYDDITFVNDLKEINKPIVKFTIFDPNGAKENTFKIYNELFADKVKISVSTVKWLHIINKEVSKGFGVQALQNHFDISPEETMVFGDGLNDLEMIQSAKYSYAMENAVDELKSEAKFIAPSNDKNGVLEVIKDKLLCK</sequence>
<dbReference type="Proteomes" id="UP000095488">
    <property type="component" value="Unassembled WGS sequence"/>
</dbReference>
<dbReference type="PANTHER" id="PTHR10000:SF8">
    <property type="entry name" value="HAD SUPERFAMILY HYDROLASE-LIKE, TYPE 3"/>
    <property type="match status" value="1"/>
</dbReference>
<reference evidence="1 2" key="1">
    <citation type="submission" date="2015-09" db="EMBL/GenBank/DDBJ databases">
        <authorList>
            <consortium name="Pathogen Informatics"/>
            <person name="Wu L."/>
            <person name="Ma J."/>
        </authorList>
    </citation>
    <scope>NUCLEOTIDE SEQUENCE [LARGE SCALE GENOMIC DNA]</scope>
    <source>
        <strain evidence="1 2">2789STDY5834858</strain>
    </source>
</reference>
<dbReference type="RefSeq" id="WP_055257458.1">
    <property type="nucleotide sequence ID" value="NZ_CABIXL010000002.1"/>
</dbReference>
<protein>
    <submittedName>
        <fullName evidence="1">Sugar phosphatase SupH</fullName>
        <ecNumber evidence="1">3.1.3.23</ecNumber>
    </submittedName>
</protein>
<dbReference type="Gene3D" id="3.30.1240.10">
    <property type="match status" value="1"/>
</dbReference>
<dbReference type="Gene3D" id="3.40.50.1000">
    <property type="entry name" value="HAD superfamily/HAD-like"/>
    <property type="match status" value="1"/>
</dbReference>
<dbReference type="SFLD" id="SFLDS00003">
    <property type="entry name" value="Haloacid_Dehalogenase"/>
    <property type="match status" value="1"/>
</dbReference>
<organism evidence="1 2">
    <name type="scientific">Sarcina ventriculi</name>
    <name type="common">Clostridium ventriculi</name>
    <dbReference type="NCBI Taxonomy" id="1267"/>
    <lineage>
        <taxon>Bacteria</taxon>
        <taxon>Bacillati</taxon>
        <taxon>Bacillota</taxon>
        <taxon>Clostridia</taxon>
        <taxon>Eubacteriales</taxon>
        <taxon>Clostridiaceae</taxon>
        <taxon>Sarcina</taxon>
    </lineage>
</organism>
<name>A0ABP2AMT7_SARVE</name>
<dbReference type="InterPro" id="IPR000150">
    <property type="entry name" value="Cof"/>
</dbReference>
<evidence type="ECO:0000313" key="1">
    <source>
        <dbReference type="EMBL" id="CUN59171.1"/>
    </source>
</evidence>
<keyword evidence="2" id="KW-1185">Reference proteome</keyword>
<dbReference type="CDD" id="cd07518">
    <property type="entry name" value="HAD_YbiV-Like"/>
    <property type="match status" value="1"/>
</dbReference>
<dbReference type="NCBIfam" id="TIGR01484">
    <property type="entry name" value="HAD-SF-IIB"/>
    <property type="match status" value="1"/>
</dbReference>
<dbReference type="SFLD" id="SFLDG01144">
    <property type="entry name" value="C2.B.4:_PGP_Like"/>
    <property type="match status" value="1"/>
</dbReference>
<dbReference type="InterPro" id="IPR006379">
    <property type="entry name" value="HAD-SF_hydro_IIB"/>
</dbReference>
<dbReference type="Pfam" id="PF08282">
    <property type="entry name" value="Hydrolase_3"/>
    <property type="match status" value="1"/>
</dbReference>
<accession>A0ABP2AMT7</accession>
<dbReference type="GO" id="GO:0050308">
    <property type="term" value="F:sugar-phosphatase activity"/>
    <property type="evidence" value="ECO:0007669"/>
    <property type="project" value="UniProtKB-EC"/>
</dbReference>
<dbReference type="SUPFAM" id="SSF56784">
    <property type="entry name" value="HAD-like"/>
    <property type="match status" value="1"/>
</dbReference>
<evidence type="ECO:0000313" key="2">
    <source>
        <dbReference type="Proteomes" id="UP000095488"/>
    </source>
</evidence>